<sequence length="517" mass="53879">MPTFKSIHTAHGLQRMAAAEAAGQPINIVEMAVGDGNGNPVDIDDQADATGLVRERFRAEINRVYADPERDNRYSAELIIPASVGGFTLREIGIFDEQGGLFAVGNLPETYKPSDSEGAFADTVVRFEFLVTNASVVTLQIDPNVAVATHTWIINNVTMATLLPGGTTGQIAKKASNADGDIVWSDPDDINITVNTIDEEQTLADSQTLVDLAVVTTRGLAVYVDGLRLYEGAGANRWQKAPEPDSVTRIVLGQSYPGGTKLIAAQNEPTGFAPSPLERSKNLSDLDSRPAARANLDVFSKAETRHMAPSGMIAHFARNTAPTGWLKANGAAVSRSAYADLFAAIGTAFGAGNGFTTFNLPDLRGEFLRGWDDGRGADGGREFGSSQAGELQSHAHQGSAGSAGAHAHTGTAATAGSHSHGATTGLSGHHNHRLSGQAAGGGGRGLDDESQGSGWSSDRIEAAGNHTHSVSIGTGGAHTHTVSVGSAGTHNHSIEVEATGGSETRPRNMAMLGCIKF</sequence>
<accession>A0A1H1SN51</accession>
<evidence type="ECO:0000313" key="4">
    <source>
        <dbReference type="EMBL" id="SDS49283.1"/>
    </source>
</evidence>
<dbReference type="PANTHER" id="PTHR35191">
    <property type="entry name" value="PROPHAGE SIDE TAIL FIBER PROTEIN HOMOLOG STFQ-RELATED"/>
    <property type="match status" value="1"/>
</dbReference>
<keyword evidence="5" id="KW-1185">Reference proteome</keyword>
<evidence type="ECO:0000259" key="2">
    <source>
        <dbReference type="Pfam" id="PF07484"/>
    </source>
</evidence>
<dbReference type="InterPro" id="IPR022225">
    <property type="entry name" value="Phage_tail_fibre_N"/>
</dbReference>
<dbReference type="OrthoDB" id="9810174at2"/>
<dbReference type="Proteomes" id="UP000243426">
    <property type="component" value="Chromosome I"/>
</dbReference>
<proteinExistence type="predicted"/>
<dbReference type="STRING" id="797277.SAMN05216198_2074"/>
<feature type="compositionally biased region" description="Low complexity" evidence="1">
    <location>
        <begin position="392"/>
        <end position="425"/>
    </location>
</feature>
<dbReference type="Pfam" id="PF12571">
    <property type="entry name" value="Phage_tail_fib"/>
    <property type="match status" value="1"/>
</dbReference>
<name>A0A1H1SN51_9GAMM</name>
<dbReference type="Gene3D" id="3.90.1340.10">
    <property type="entry name" value="Phage tail collar domain"/>
    <property type="match status" value="1"/>
</dbReference>
<feature type="domain" description="Phage tail collar" evidence="2">
    <location>
        <begin position="311"/>
        <end position="368"/>
    </location>
</feature>
<feature type="region of interest" description="Disordered" evidence="1">
    <location>
        <begin position="267"/>
        <end position="286"/>
    </location>
</feature>
<dbReference type="RefSeq" id="WP_090273230.1">
    <property type="nucleotide sequence ID" value="NZ_LT629748.1"/>
</dbReference>
<evidence type="ECO:0000256" key="1">
    <source>
        <dbReference type="SAM" id="MobiDB-lite"/>
    </source>
</evidence>
<dbReference type="InterPro" id="IPR011083">
    <property type="entry name" value="Phage_tail_collar_dom"/>
</dbReference>
<dbReference type="Pfam" id="PF07484">
    <property type="entry name" value="Collar"/>
    <property type="match status" value="1"/>
</dbReference>
<feature type="compositionally biased region" description="Polar residues" evidence="1">
    <location>
        <begin position="480"/>
        <end position="491"/>
    </location>
</feature>
<dbReference type="PANTHER" id="PTHR35191:SF1">
    <property type="entry name" value="PROPHAGE SIDE TAIL FIBER PROTEIN HOMOLOG STFQ-RELATED"/>
    <property type="match status" value="1"/>
</dbReference>
<feature type="domain" description="Phage tail fibre protein N-terminal" evidence="3">
    <location>
        <begin position="3"/>
        <end position="150"/>
    </location>
</feature>
<dbReference type="EMBL" id="LT629748">
    <property type="protein sequence ID" value="SDS49283.1"/>
    <property type="molecule type" value="Genomic_DNA"/>
</dbReference>
<evidence type="ECO:0000313" key="5">
    <source>
        <dbReference type="Proteomes" id="UP000243426"/>
    </source>
</evidence>
<evidence type="ECO:0000259" key="3">
    <source>
        <dbReference type="Pfam" id="PF12571"/>
    </source>
</evidence>
<organism evidence="4 5">
    <name type="scientific">Halopseudomonas litoralis</name>
    <dbReference type="NCBI Taxonomy" id="797277"/>
    <lineage>
        <taxon>Bacteria</taxon>
        <taxon>Pseudomonadati</taxon>
        <taxon>Pseudomonadota</taxon>
        <taxon>Gammaproteobacteria</taxon>
        <taxon>Pseudomonadales</taxon>
        <taxon>Pseudomonadaceae</taxon>
        <taxon>Halopseudomonas</taxon>
    </lineage>
</organism>
<dbReference type="AlphaFoldDB" id="A0A1H1SN51"/>
<dbReference type="InterPro" id="IPR037053">
    <property type="entry name" value="Phage_tail_collar_dom_sf"/>
</dbReference>
<dbReference type="SUPFAM" id="SSF88874">
    <property type="entry name" value="Receptor-binding domain of short tail fibre protein gp12"/>
    <property type="match status" value="2"/>
</dbReference>
<protein>
    <submittedName>
        <fullName evidence="4">Phage Tail Collar Domain</fullName>
    </submittedName>
</protein>
<reference evidence="5" key="1">
    <citation type="submission" date="2016-10" db="EMBL/GenBank/DDBJ databases">
        <authorList>
            <person name="Varghese N."/>
            <person name="Submissions S."/>
        </authorList>
    </citation>
    <scope>NUCLEOTIDE SEQUENCE [LARGE SCALE GENOMIC DNA]</scope>
    <source>
        <strain evidence="5">2SM5</strain>
    </source>
</reference>
<gene>
    <name evidence="4" type="ORF">SAMN05216198_2074</name>
</gene>
<feature type="region of interest" description="Disordered" evidence="1">
    <location>
        <begin position="375"/>
        <end position="491"/>
    </location>
</feature>
<dbReference type="InterPro" id="IPR051934">
    <property type="entry name" value="Phage_Tail_Fiber_Structural"/>
</dbReference>